<dbReference type="AlphaFoldDB" id="A0A3M8FA50"/>
<dbReference type="InterPro" id="IPR008217">
    <property type="entry name" value="Ccc1_fam"/>
</dbReference>
<dbReference type="RefSeq" id="WP_043463304.1">
    <property type="nucleotide sequence ID" value="NZ_CP134822.1"/>
</dbReference>
<proteinExistence type="predicted"/>
<evidence type="ECO:0000313" key="8">
    <source>
        <dbReference type="Proteomes" id="UP000028058"/>
    </source>
</evidence>
<evidence type="ECO:0000256" key="1">
    <source>
        <dbReference type="ARBA" id="ARBA00004127"/>
    </source>
</evidence>
<dbReference type="GO" id="GO:0005384">
    <property type="term" value="F:manganese ion transmembrane transporter activity"/>
    <property type="evidence" value="ECO:0007669"/>
    <property type="project" value="InterPro"/>
</dbReference>
<protein>
    <submittedName>
        <fullName evidence="7">VIT family protein</fullName>
    </submittedName>
</protein>
<dbReference type="CDD" id="cd02432">
    <property type="entry name" value="Nodulin-21_like_1"/>
    <property type="match status" value="1"/>
</dbReference>
<feature type="region of interest" description="Disordered" evidence="5">
    <location>
        <begin position="1"/>
        <end position="21"/>
    </location>
</feature>
<evidence type="ECO:0000313" key="7">
    <source>
        <dbReference type="EMBL" id="RKM96411.1"/>
    </source>
</evidence>
<name>A0A3M8FA50_9ACTN</name>
<comment type="caution">
    <text evidence="7">The sequence shown here is derived from an EMBL/GenBank/DDBJ whole genome shotgun (WGS) entry which is preliminary data.</text>
</comment>
<dbReference type="GO" id="GO:0030026">
    <property type="term" value="P:intracellular manganese ion homeostasis"/>
    <property type="evidence" value="ECO:0007669"/>
    <property type="project" value="InterPro"/>
</dbReference>
<dbReference type="Proteomes" id="UP000028058">
    <property type="component" value="Unassembled WGS sequence"/>
</dbReference>
<keyword evidence="4 6" id="KW-0472">Membrane</keyword>
<feature type="transmembrane region" description="Helical" evidence="6">
    <location>
        <begin position="31"/>
        <end position="56"/>
    </location>
</feature>
<feature type="transmembrane region" description="Helical" evidence="6">
    <location>
        <begin position="62"/>
        <end position="84"/>
    </location>
</feature>
<accession>A0A3M8FA50</accession>
<comment type="subcellular location">
    <subcellularLocation>
        <location evidence="1">Endomembrane system</location>
        <topology evidence="1">Multi-pass membrane protein</topology>
    </subcellularLocation>
</comment>
<dbReference type="Pfam" id="PF01988">
    <property type="entry name" value="VIT1"/>
    <property type="match status" value="1"/>
</dbReference>
<dbReference type="GO" id="GO:0012505">
    <property type="term" value="C:endomembrane system"/>
    <property type="evidence" value="ECO:0007669"/>
    <property type="project" value="UniProtKB-SubCell"/>
</dbReference>
<dbReference type="OrthoDB" id="188924at2"/>
<sequence>MSEPLGGRPAGADEPEHHEPHRAGLGVRLNWLRAAVLGANDGIVSTAGLVVGVAGATDSADTLLVAGLAGLFAGSLSMAVGEYVSVSTQRDSERATLAAERRELAETPAAELAELAGLYEAKGLSPGLAREVAEELTRHDAFAAHAEAELGLDPEELTNPWHAAWASLAAFSVGALLPLMAIVLPPAAVRLWVTVGTVLLALAATGWSSAALGGAPRRIAVLRNVTGGFTAMIVTYAIGALMGTAVG</sequence>
<evidence type="ECO:0000256" key="6">
    <source>
        <dbReference type="SAM" id="Phobius"/>
    </source>
</evidence>
<organism evidence="7 8">
    <name type="scientific">Streptomyces xinghaiensis</name>
    <dbReference type="NCBI Taxonomy" id="1038928"/>
    <lineage>
        <taxon>Bacteria</taxon>
        <taxon>Bacillati</taxon>
        <taxon>Actinomycetota</taxon>
        <taxon>Actinomycetes</taxon>
        <taxon>Kitasatosporales</taxon>
        <taxon>Streptomycetaceae</taxon>
        <taxon>Streptomyces</taxon>
    </lineage>
</organism>
<keyword evidence="2 6" id="KW-0812">Transmembrane</keyword>
<dbReference type="EMBL" id="JNAD02000004">
    <property type="protein sequence ID" value="RKM96411.1"/>
    <property type="molecule type" value="Genomic_DNA"/>
</dbReference>
<feature type="transmembrane region" description="Helical" evidence="6">
    <location>
        <begin position="225"/>
        <end position="246"/>
    </location>
</feature>
<evidence type="ECO:0000256" key="3">
    <source>
        <dbReference type="ARBA" id="ARBA00022989"/>
    </source>
</evidence>
<feature type="transmembrane region" description="Helical" evidence="6">
    <location>
        <begin position="191"/>
        <end position="213"/>
    </location>
</feature>
<keyword evidence="3 6" id="KW-1133">Transmembrane helix</keyword>
<evidence type="ECO:0000256" key="5">
    <source>
        <dbReference type="SAM" id="MobiDB-lite"/>
    </source>
</evidence>
<dbReference type="PANTHER" id="PTHR31851">
    <property type="entry name" value="FE(2+)/MN(2+) TRANSPORTER PCL1"/>
    <property type="match status" value="1"/>
</dbReference>
<reference evidence="7 8" key="1">
    <citation type="journal article" date="2014" name="Genome Announc.">
        <title>Draft Genome Sequence of Streptomyces fradiae ATCC 19609, a Strain Highly Sensitive to Antibiotics.</title>
        <authorList>
            <person name="Bekker O.B."/>
            <person name="Klimina K.M."/>
            <person name="Vatlin A.A."/>
            <person name="Zakharevich N.V."/>
            <person name="Kasianov A.S."/>
            <person name="Danilenko V.N."/>
        </authorList>
    </citation>
    <scope>NUCLEOTIDE SEQUENCE [LARGE SCALE GENOMIC DNA]</scope>
    <source>
        <strain evidence="7 8">ATCC 19609</strain>
    </source>
</reference>
<gene>
    <name evidence="7" type="ORF">SFRA_010035</name>
</gene>
<evidence type="ECO:0000256" key="2">
    <source>
        <dbReference type="ARBA" id="ARBA00022692"/>
    </source>
</evidence>
<evidence type="ECO:0000256" key="4">
    <source>
        <dbReference type="ARBA" id="ARBA00023136"/>
    </source>
</evidence>
<keyword evidence="8" id="KW-1185">Reference proteome</keyword>
<feature type="transmembrane region" description="Helical" evidence="6">
    <location>
        <begin position="163"/>
        <end position="185"/>
    </location>
</feature>